<reference evidence="2 3" key="1">
    <citation type="submission" date="2019-06" db="EMBL/GenBank/DDBJ databases">
        <title>Genome sequence analysis of &gt;100 Bacillus licheniformis strains suggests intrinsic resistance to this species.</title>
        <authorList>
            <person name="Wels M."/>
            <person name="Siezen R.J."/>
            <person name="Johansen E."/>
            <person name="Stuer-Lauridsen B."/>
            <person name="Bjerre K."/>
            <person name="Nielsen B.K.K."/>
        </authorList>
    </citation>
    <scope>NUCLEOTIDE SEQUENCE [LARGE SCALE GENOMIC DNA]</scope>
    <source>
        <strain evidence="2 3">BAC-16736</strain>
    </source>
</reference>
<evidence type="ECO:0000256" key="1">
    <source>
        <dbReference type="SAM" id="MobiDB-lite"/>
    </source>
</evidence>
<protein>
    <submittedName>
        <fullName evidence="2">Uncharacterized protein</fullName>
    </submittedName>
</protein>
<evidence type="ECO:0000313" key="3">
    <source>
        <dbReference type="Proteomes" id="UP000435910"/>
    </source>
</evidence>
<evidence type="ECO:0000313" key="2">
    <source>
        <dbReference type="EMBL" id="TWL25369.1"/>
    </source>
</evidence>
<gene>
    <name evidence="2" type="ORF">CHCC16736_4252</name>
</gene>
<organism evidence="2 3">
    <name type="scientific">Bacillus licheniformis</name>
    <dbReference type="NCBI Taxonomy" id="1402"/>
    <lineage>
        <taxon>Bacteria</taxon>
        <taxon>Bacillati</taxon>
        <taxon>Bacillota</taxon>
        <taxon>Bacilli</taxon>
        <taxon>Bacillales</taxon>
        <taxon>Bacillaceae</taxon>
        <taxon>Bacillus</taxon>
    </lineage>
</organism>
<comment type="caution">
    <text evidence="2">The sequence shown here is derived from an EMBL/GenBank/DDBJ whole genome shotgun (WGS) entry which is preliminary data.</text>
</comment>
<sequence>MKTVINDTADVILKRKRDGHLVATAEAQIAGFSQAVTQDKLKGGIGNRTIAILRSDKEITLNLKNALFDLEWLAMSQGVEIEKGTFNVYKTDYDLIVSDIGEVAVTREPIGLVTLQDAKGNSITLEAEDKTVTVPEEFAKPGDELLAIYKEEVKGRSMEIASDKFSEKYEIEYRTIEYDPDTNQVINYLYFQFDNVTPSGEFDMSLENGTALTPELKFEATAKRGSGKMGRVLQIPVDEDGNPIDDTQPSPEPEQPEPTPDPGSDTGTQTKSVDIGD</sequence>
<name>A0A8B5Y9M4_BACLI</name>
<dbReference type="AlphaFoldDB" id="A0A8B5Y9M4"/>
<dbReference type="Proteomes" id="UP000435910">
    <property type="component" value="Unassembled WGS sequence"/>
</dbReference>
<accession>A0A8B5Y9M4</accession>
<dbReference type="RefSeq" id="WP_009328381.1">
    <property type="nucleotide sequence ID" value="NZ_BOQW01000004.1"/>
</dbReference>
<feature type="compositionally biased region" description="Polar residues" evidence="1">
    <location>
        <begin position="265"/>
        <end position="277"/>
    </location>
</feature>
<proteinExistence type="predicted"/>
<feature type="compositionally biased region" description="Pro residues" evidence="1">
    <location>
        <begin position="250"/>
        <end position="261"/>
    </location>
</feature>
<dbReference type="EMBL" id="NILC01000026">
    <property type="protein sequence ID" value="TWL25369.1"/>
    <property type="molecule type" value="Genomic_DNA"/>
</dbReference>
<feature type="region of interest" description="Disordered" evidence="1">
    <location>
        <begin position="223"/>
        <end position="277"/>
    </location>
</feature>